<dbReference type="PRINTS" id="PR00081">
    <property type="entry name" value="GDHRDH"/>
</dbReference>
<evidence type="ECO:0000256" key="1">
    <source>
        <dbReference type="ARBA" id="ARBA00006484"/>
    </source>
</evidence>
<dbReference type="SUPFAM" id="SSF51735">
    <property type="entry name" value="NAD(P)-binding Rossmann-fold domains"/>
    <property type="match status" value="1"/>
</dbReference>
<evidence type="ECO:0000256" key="2">
    <source>
        <dbReference type="ARBA" id="ARBA00023002"/>
    </source>
</evidence>
<dbReference type="NCBIfam" id="NF006431">
    <property type="entry name" value="PRK08703.1"/>
    <property type="match status" value="1"/>
</dbReference>
<comment type="caution">
    <text evidence="3">The sequence shown here is derived from an EMBL/GenBank/DDBJ whole genome shotgun (WGS) entry which is preliminary data.</text>
</comment>
<dbReference type="EMBL" id="JAUEDK010000027">
    <property type="protein sequence ID" value="MDN0076174.1"/>
    <property type="molecule type" value="Genomic_DNA"/>
</dbReference>
<name>A0ABT7XQV7_9NEIS</name>
<dbReference type="Proteomes" id="UP001168540">
    <property type="component" value="Unassembled WGS sequence"/>
</dbReference>
<comment type="similarity">
    <text evidence="1">Belongs to the short-chain dehydrogenases/reductases (SDR) family.</text>
</comment>
<dbReference type="InterPro" id="IPR002347">
    <property type="entry name" value="SDR_fam"/>
</dbReference>
<dbReference type="PANTHER" id="PTHR44196">
    <property type="entry name" value="DEHYDROGENASE/REDUCTASE SDR FAMILY MEMBER 7B"/>
    <property type="match status" value="1"/>
</dbReference>
<keyword evidence="4" id="KW-1185">Reference proteome</keyword>
<reference evidence="3" key="1">
    <citation type="submission" date="2023-06" db="EMBL/GenBank/DDBJ databases">
        <authorList>
            <person name="Zhang S."/>
        </authorList>
    </citation>
    <scope>NUCLEOTIDE SEQUENCE</scope>
    <source>
        <strain evidence="3">SG2303</strain>
    </source>
</reference>
<gene>
    <name evidence="3" type="ORF">QU481_14910</name>
</gene>
<sequence>MKLDDFSSDCLAERVILISGATQGIGRQMALEFSRRGATVVLLARGVKRLESVYDEVVAQGGPEPAAIPLDLLKAGDNEFNSLAYQIKQTLGRLDGIVHCASHFYALSPLVNQGIDEWMEQYRINTVAPFALTRACLPLLTASPDASVLFVGETHGLKAGPFWGAFGASKAGLTYLTQVAANEWDNWPNLRVNLLVPGAVNSPLRMRTHPGEDRSERAEIAELVPYFLYWMSAASRGRTGEIIKPEIGPGRR</sequence>
<evidence type="ECO:0000313" key="4">
    <source>
        <dbReference type="Proteomes" id="UP001168540"/>
    </source>
</evidence>
<dbReference type="InterPro" id="IPR036291">
    <property type="entry name" value="NAD(P)-bd_dom_sf"/>
</dbReference>
<organism evidence="3 4">
    <name type="scientific">Crenobacter oryzisoli</name>
    <dbReference type="NCBI Taxonomy" id="3056844"/>
    <lineage>
        <taxon>Bacteria</taxon>
        <taxon>Pseudomonadati</taxon>
        <taxon>Pseudomonadota</taxon>
        <taxon>Betaproteobacteria</taxon>
        <taxon>Neisseriales</taxon>
        <taxon>Neisseriaceae</taxon>
        <taxon>Crenobacter</taxon>
    </lineage>
</organism>
<proteinExistence type="inferred from homology"/>
<evidence type="ECO:0000313" key="3">
    <source>
        <dbReference type="EMBL" id="MDN0076174.1"/>
    </source>
</evidence>
<dbReference type="PANTHER" id="PTHR44196:SF4">
    <property type="entry name" value="SHORT CHAIN DEHYDROGENASE"/>
    <property type="match status" value="1"/>
</dbReference>
<dbReference type="Gene3D" id="3.40.50.720">
    <property type="entry name" value="NAD(P)-binding Rossmann-like Domain"/>
    <property type="match status" value="1"/>
</dbReference>
<protein>
    <submittedName>
        <fullName evidence="3">SDR family oxidoreductase</fullName>
    </submittedName>
</protein>
<dbReference type="Pfam" id="PF00106">
    <property type="entry name" value="adh_short"/>
    <property type="match status" value="1"/>
</dbReference>
<accession>A0ABT7XQV7</accession>
<keyword evidence="2" id="KW-0560">Oxidoreductase</keyword>
<dbReference type="RefSeq" id="WP_289830830.1">
    <property type="nucleotide sequence ID" value="NZ_JAUEDK010000027.1"/>
</dbReference>